<dbReference type="SUPFAM" id="SSF52980">
    <property type="entry name" value="Restriction endonuclease-like"/>
    <property type="match status" value="1"/>
</dbReference>
<organism evidence="3 4">
    <name type="scientific">Aciditerrimonas ferrireducens</name>
    <dbReference type="NCBI Taxonomy" id="667306"/>
    <lineage>
        <taxon>Bacteria</taxon>
        <taxon>Bacillati</taxon>
        <taxon>Actinomycetota</taxon>
        <taxon>Acidimicrobiia</taxon>
        <taxon>Acidimicrobiales</taxon>
        <taxon>Acidimicrobiaceae</taxon>
        <taxon>Aciditerrimonas</taxon>
    </lineage>
</organism>
<accession>A0ABV6C1R8</accession>
<dbReference type="Proteomes" id="UP001589788">
    <property type="component" value="Unassembled WGS sequence"/>
</dbReference>
<dbReference type="InterPro" id="IPR011335">
    <property type="entry name" value="Restrct_endonuc-II-like"/>
</dbReference>
<proteinExistence type="inferred from homology"/>
<dbReference type="EMBL" id="JBHLYQ010000040">
    <property type="protein sequence ID" value="MFC0081639.1"/>
    <property type="molecule type" value="Genomic_DNA"/>
</dbReference>
<evidence type="ECO:0000313" key="4">
    <source>
        <dbReference type="Proteomes" id="UP001589788"/>
    </source>
</evidence>
<protein>
    <recommendedName>
        <fullName evidence="2">UPF0102 protein ACFFRE_05700</fullName>
    </recommendedName>
</protein>
<dbReference type="InterPro" id="IPR003509">
    <property type="entry name" value="UPF0102_YraN-like"/>
</dbReference>
<dbReference type="HAMAP" id="MF_00048">
    <property type="entry name" value="UPF0102"/>
    <property type="match status" value="1"/>
</dbReference>
<comment type="similarity">
    <text evidence="1 2">Belongs to the UPF0102 family.</text>
</comment>
<gene>
    <name evidence="3" type="ORF">ACFFRE_05700</name>
</gene>
<evidence type="ECO:0000256" key="2">
    <source>
        <dbReference type="HAMAP-Rule" id="MF_00048"/>
    </source>
</evidence>
<dbReference type="PANTHER" id="PTHR34039">
    <property type="entry name" value="UPF0102 PROTEIN YRAN"/>
    <property type="match status" value="1"/>
</dbReference>
<reference evidence="3 4" key="1">
    <citation type="submission" date="2024-09" db="EMBL/GenBank/DDBJ databases">
        <authorList>
            <person name="Sun Q."/>
            <person name="Mori K."/>
        </authorList>
    </citation>
    <scope>NUCLEOTIDE SEQUENCE [LARGE SCALE GENOMIC DNA]</scope>
    <source>
        <strain evidence="3 4">JCM 15389</strain>
    </source>
</reference>
<dbReference type="Gene3D" id="3.40.1350.10">
    <property type="match status" value="1"/>
</dbReference>
<dbReference type="InterPro" id="IPR011856">
    <property type="entry name" value="tRNA_endonuc-like_dom_sf"/>
</dbReference>
<keyword evidence="4" id="KW-1185">Reference proteome</keyword>
<comment type="caution">
    <text evidence="3">The sequence shown here is derived from an EMBL/GenBank/DDBJ whole genome shotgun (WGS) entry which is preliminary data.</text>
</comment>
<dbReference type="CDD" id="cd20736">
    <property type="entry name" value="PoNe_Nuclease"/>
    <property type="match status" value="1"/>
</dbReference>
<evidence type="ECO:0000313" key="3">
    <source>
        <dbReference type="EMBL" id="MFC0081639.1"/>
    </source>
</evidence>
<dbReference type="Pfam" id="PF02021">
    <property type="entry name" value="UPF0102"/>
    <property type="match status" value="1"/>
</dbReference>
<name>A0ABV6C1R8_9ACTN</name>
<sequence length="146" mass="15657">MVPPSPVPAPSPAELGRRAEDLVAAHYRRAGWAVLATRWSCPLGELDLVCRRSHPDPVLVFVEVKARRSPHGGDPRAALTPAKWARLRRAAGCWLAAHPAPVQAPPGRGPSSTPRSSWGAFRFDLAAVSWPAGSGRPRIEIIEGLA</sequence>
<dbReference type="RefSeq" id="WP_377788927.1">
    <property type="nucleotide sequence ID" value="NZ_JBHLYQ010000040.1"/>
</dbReference>
<evidence type="ECO:0000256" key="1">
    <source>
        <dbReference type="ARBA" id="ARBA00006738"/>
    </source>
</evidence>
<dbReference type="PANTHER" id="PTHR34039:SF1">
    <property type="entry name" value="UPF0102 PROTEIN YRAN"/>
    <property type="match status" value="1"/>
</dbReference>